<proteinExistence type="predicted"/>
<dbReference type="InterPro" id="IPR050982">
    <property type="entry name" value="Auxin_biosynth/cation_transpt"/>
</dbReference>
<reference evidence="2 3" key="1">
    <citation type="journal article" date="2021" name="Int. J. Syst. Evol. Microbiol.">
        <title>Salipiger mangrovisoli sp. nov., isolated from mangrove soil and the proposal for the reclassification of Paraphaeobacter pallidus as Salipiger pallidus comb. nov.</title>
        <authorList>
            <person name="Du J."/>
            <person name="Liu Y."/>
            <person name="Pei T."/>
            <person name="Deng M.R."/>
            <person name="Zhu H."/>
        </authorList>
    </citation>
    <scope>NUCLEOTIDE SEQUENCE [LARGE SCALE GENOMIC DNA]</scope>
    <source>
        <strain evidence="2 3">6D45A</strain>
    </source>
</reference>
<evidence type="ECO:0000313" key="2">
    <source>
        <dbReference type="EMBL" id="MBE9637903.1"/>
    </source>
</evidence>
<dbReference type="RefSeq" id="WP_194135201.1">
    <property type="nucleotide sequence ID" value="NZ_JADFFK010000009.1"/>
</dbReference>
<dbReference type="InterPro" id="IPR036188">
    <property type="entry name" value="FAD/NAD-bd_sf"/>
</dbReference>
<dbReference type="PANTHER" id="PTHR43539:SF78">
    <property type="entry name" value="FLAVIN-CONTAINING MONOOXYGENASE"/>
    <property type="match status" value="1"/>
</dbReference>
<dbReference type="Gene3D" id="3.50.50.60">
    <property type="entry name" value="FAD/NAD(P)-binding domain"/>
    <property type="match status" value="1"/>
</dbReference>
<dbReference type="EMBL" id="JADFFK010000009">
    <property type="protein sequence ID" value="MBE9637903.1"/>
    <property type="molecule type" value="Genomic_DNA"/>
</dbReference>
<dbReference type="SUPFAM" id="SSF51905">
    <property type="entry name" value="FAD/NAD(P)-binding domain"/>
    <property type="match status" value="1"/>
</dbReference>
<dbReference type="PANTHER" id="PTHR43539">
    <property type="entry name" value="FLAVIN-BINDING MONOOXYGENASE-LIKE PROTEIN (AFU_ORTHOLOGUE AFUA_4G09220)"/>
    <property type="match status" value="1"/>
</dbReference>
<evidence type="ECO:0000313" key="3">
    <source>
        <dbReference type="Proteomes" id="UP000607796"/>
    </source>
</evidence>
<keyword evidence="3" id="KW-1185">Reference proteome</keyword>
<accession>A0ABR9X2V1</accession>
<protein>
    <submittedName>
        <fullName evidence="2">NAD(P)-binding domain-containing protein</fullName>
    </submittedName>
</protein>
<dbReference type="Pfam" id="PF13738">
    <property type="entry name" value="Pyr_redox_3"/>
    <property type="match status" value="1"/>
</dbReference>
<name>A0ABR9X2V1_9RHOB</name>
<dbReference type="PRINTS" id="PR00411">
    <property type="entry name" value="PNDRDTASEI"/>
</dbReference>
<gene>
    <name evidence="2" type="ORF">IQ782_13700</name>
</gene>
<keyword evidence="1" id="KW-0560">Oxidoreductase</keyword>
<comment type="caution">
    <text evidence="2">The sequence shown here is derived from an EMBL/GenBank/DDBJ whole genome shotgun (WGS) entry which is preliminary data.</text>
</comment>
<dbReference type="Proteomes" id="UP000607796">
    <property type="component" value="Unassembled WGS sequence"/>
</dbReference>
<sequence length="426" mass="47112">MPVETIDTLVIGAGQAGVAMSEHLEREGVPHLVLEKARIAERWRSGRWDSLVANGPAWHDRFPGMEFDGDGEAFPAKDEVADYFERYAAKFGAPIRCGVEVTRVRRLDGRPGFRVETSEGVIEARNVVSATGPFQKPVIPSVVPQDAPVTQLHSADYRNPEQLPEGAVLVVGAGSSGAQIADELNRAGRRVYLSVGPHGRPPRAYRGRDYCWWLGVLGLWDIPAPAPGTEHVTIAVSGAQGGRTVEFRQLAEEGITLVGRTESYAEGRLHFEDDLARNIRRGDSDYLAMLDQADAYVTRNGLDLPEEPEARQFLPDPACMTEPLRALDLAEAGVTTILWATGYALDYSWLELDLLDQTGRPRHERGVSPERGFYFLGLPWLSRRGSSFIWGVWHDARYIADQIVIQRSYSTYDDKARSATSARAAE</sequence>
<evidence type="ECO:0000256" key="1">
    <source>
        <dbReference type="ARBA" id="ARBA00023002"/>
    </source>
</evidence>
<organism evidence="2 3">
    <name type="scientific">Salipiger mangrovisoli</name>
    <dbReference type="NCBI Taxonomy" id="2865933"/>
    <lineage>
        <taxon>Bacteria</taxon>
        <taxon>Pseudomonadati</taxon>
        <taxon>Pseudomonadota</taxon>
        <taxon>Alphaproteobacteria</taxon>
        <taxon>Rhodobacterales</taxon>
        <taxon>Roseobacteraceae</taxon>
        <taxon>Salipiger</taxon>
    </lineage>
</organism>